<comment type="similarity">
    <text evidence="3 14">Belongs to the pyruvate kinase family.</text>
</comment>
<evidence type="ECO:0000313" key="18">
    <source>
        <dbReference type="Proteomes" id="UP000094570"/>
    </source>
</evidence>
<dbReference type="Gene3D" id="3.40.1380.20">
    <property type="entry name" value="Pyruvate kinase, C-terminal domain"/>
    <property type="match status" value="1"/>
</dbReference>
<organism evidence="17 18">
    <name type="scientific">Fervidobacterium thailandense</name>
    <dbReference type="NCBI Taxonomy" id="1008305"/>
    <lineage>
        <taxon>Bacteria</taxon>
        <taxon>Thermotogati</taxon>
        <taxon>Thermotogota</taxon>
        <taxon>Thermotogae</taxon>
        <taxon>Thermotogales</taxon>
        <taxon>Fervidobacteriaceae</taxon>
        <taxon>Fervidobacterium</taxon>
    </lineage>
</organism>
<dbReference type="FunFam" id="2.40.33.10:FF:000001">
    <property type="entry name" value="Pyruvate kinase"/>
    <property type="match status" value="1"/>
</dbReference>
<reference evidence="18" key="1">
    <citation type="submission" date="2016-04" db="EMBL/GenBank/DDBJ databases">
        <title>The genome sequence project of a novel Fervidobacterium isolate from a hot spring in Thailand.</title>
        <authorList>
            <person name="Gonzalez J.M."/>
            <person name="Cuecas A."/>
            <person name="Kanoksilapatham W."/>
        </authorList>
    </citation>
    <scope>NUCLEOTIDE SEQUENCE [LARGE SCALE GENOMIC DNA]</scope>
    <source>
        <strain evidence="18">FC2004</strain>
    </source>
</reference>
<evidence type="ECO:0000256" key="3">
    <source>
        <dbReference type="ARBA" id="ARBA00008663"/>
    </source>
</evidence>
<dbReference type="InterPro" id="IPR011037">
    <property type="entry name" value="Pyrv_Knase-like_insert_dom_sf"/>
</dbReference>
<evidence type="ECO:0000256" key="6">
    <source>
        <dbReference type="ARBA" id="ARBA00022723"/>
    </source>
</evidence>
<dbReference type="PROSITE" id="PS00110">
    <property type="entry name" value="PYRUVATE_KINASE"/>
    <property type="match status" value="1"/>
</dbReference>
<dbReference type="AlphaFoldDB" id="A0A1E3G2J6"/>
<dbReference type="UniPathway" id="UPA00109">
    <property type="reaction ID" value="UER00188"/>
</dbReference>
<dbReference type="InterPro" id="IPR018209">
    <property type="entry name" value="Pyrv_Knase_AS"/>
</dbReference>
<dbReference type="Gene3D" id="3.20.20.60">
    <property type="entry name" value="Phosphoenolpyruvate-binding domains"/>
    <property type="match status" value="1"/>
</dbReference>
<keyword evidence="6" id="KW-0479">Metal-binding</keyword>
<comment type="catalytic activity">
    <reaction evidence="14">
        <text>pyruvate + ATP = phosphoenolpyruvate + ADP + H(+)</text>
        <dbReference type="Rhea" id="RHEA:18157"/>
        <dbReference type="ChEBI" id="CHEBI:15361"/>
        <dbReference type="ChEBI" id="CHEBI:15378"/>
        <dbReference type="ChEBI" id="CHEBI:30616"/>
        <dbReference type="ChEBI" id="CHEBI:58702"/>
        <dbReference type="ChEBI" id="CHEBI:456216"/>
        <dbReference type="EC" id="2.7.1.40"/>
    </reaction>
</comment>
<dbReference type="PANTHER" id="PTHR11817">
    <property type="entry name" value="PYRUVATE KINASE"/>
    <property type="match status" value="1"/>
</dbReference>
<evidence type="ECO:0000259" key="15">
    <source>
        <dbReference type="Pfam" id="PF00224"/>
    </source>
</evidence>
<evidence type="ECO:0000256" key="7">
    <source>
        <dbReference type="ARBA" id="ARBA00022741"/>
    </source>
</evidence>
<dbReference type="NCBIfam" id="TIGR01064">
    <property type="entry name" value="pyruv_kin"/>
    <property type="match status" value="1"/>
</dbReference>
<dbReference type="EC" id="2.7.1.40" evidence="4 13"/>
<feature type="domain" description="Pyruvate kinase C-terminal" evidence="16">
    <location>
        <begin position="359"/>
        <end position="470"/>
    </location>
</feature>
<keyword evidence="11 14" id="KW-0324">Glycolysis</keyword>
<evidence type="ECO:0000256" key="13">
    <source>
        <dbReference type="NCBIfam" id="TIGR01064"/>
    </source>
</evidence>
<dbReference type="GO" id="GO:0000287">
    <property type="term" value="F:magnesium ion binding"/>
    <property type="evidence" value="ECO:0007669"/>
    <property type="project" value="UniProtKB-UniRule"/>
</dbReference>
<gene>
    <name evidence="17" type="ORF">A4H02_05900</name>
</gene>
<dbReference type="RefSeq" id="WP_069293250.1">
    <property type="nucleotide sequence ID" value="NZ_CP140110.1"/>
</dbReference>
<dbReference type="NCBIfam" id="NF004978">
    <property type="entry name" value="PRK06354.1"/>
    <property type="match status" value="1"/>
</dbReference>
<evidence type="ECO:0000313" key="17">
    <source>
        <dbReference type="EMBL" id="ODN30382.1"/>
    </source>
</evidence>
<evidence type="ECO:0000259" key="16">
    <source>
        <dbReference type="Pfam" id="PF02887"/>
    </source>
</evidence>
<dbReference type="Pfam" id="PF00224">
    <property type="entry name" value="PK"/>
    <property type="match status" value="1"/>
</dbReference>
<evidence type="ECO:0000256" key="11">
    <source>
        <dbReference type="ARBA" id="ARBA00023152"/>
    </source>
</evidence>
<dbReference type="InterPro" id="IPR015793">
    <property type="entry name" value="Pyrv_Knase_brl"/>
</dbReference>
<dbReference type="STRING" id="1008305.A4H02_05900"/>
<dbReference type="NCBIfam" id="NF004491">
    <property type="entry name" value="PRK05826.1"/>
    <property type="match status" value="1"/>
</dbReference>
<dbReference type="InterPro" id="IPR040442">
    <property type="entry name" value="Pyrv_kinase-like_dom_sf"/>
</dbReference>
<dbReference type="GO" id="GO:0016301">
    <property type="term" value="F:kinase activity"/>
    <property type="evidence" value="ECO:0007669"/>
    <property type="project" value="UniProtKB-KW"/>
</dbReference>
<dbReference type="InterPro" id="IPR015806">
    <property type="entry name" value="Pyrv_Knase_insert_dom_sf"/>
</dbReference>
<dbReference type="SUPFAM" id="SSF51621">
    <property type="entry name" value="Phosphoenolpyruvate/pyruvate domain"/>
    <property type="match status" value="1"/>
</dbReference>
<dbReference type="InterPro" id="IPR015795">
    <property type="entry name" value="Pyrv_Knase_C"/>
</dbReference>
<keyword evidence="9" id="KW-0067">ATP-binding</keyword>
<evidence type="ECO:0000256" key="5">
    <source>
        <dbReference type="ARBA" id="ARBA00022679"/>
    </source>
</evidence>
<keyword evidence="5 14" id="KW-0808">Transferase</keyword>
<dbReference type="GO" id="GO:0004743">
    <property type="term" value="F:pyruvate kinase activity"/>
    <property type="evidence" value="ECO:0007669"/>
    <property type="project" value="UniProtKB-UniRule"/>
</dbReference>
<keyword evidence="12 17" id="KW-0670">Pyruvate</keyword>
<keyword evidence="10 14" id="KW-0460">Magnesium</keyword>
<dbReference type="SUPFAM" id="SSF52935">
    <property type="entry name" value="PK C-terminal domain-like"/>
    <property type="match status" value="1"/>
</dbReference>
<dbReference type="InterPro" id="IPR015813">
    <property type="entry name" value="Pyrv/PenolPyrv_kinase-like_dom"/>
</dbReference>
<name>A0A1E3G2J6_9BACT</name>
<sequence>MSYPRRTKIVATLGPATESEEGILGLLKCGVNVFRLNSSHETIEVHRERIRRLKSIRQRGYNFAILLDLAGPKIRTGKFETDYVTLENGAEVEIVCGEEFVGSAKRFWINYDKLYEEIKPSERILINDGAIELEVKDVLKSQKTILCVVRRGGTITHKRGVNLPGVDVSIPSVTDRDKEFIRMGNEEGIDYFALSFVRKAKDVKDAKALTDIPIVAKIETAQALDNLEEIILASDAVMVARGDLGVEIPIAQVPIAQKRIIEIANLYKKPVITATQMLESMVQNPTPTRAEITDISNAILDGTDAIMLSAETSVGKYPCEAVKVMDEVARNTEAYMEEYESYKIEWLREYSSSLDTPSAISYAAVTLARNVEAKLIITATSTGATAIHVSKFKPSVPVLAATHNDATYRRLSLVWGVIPVKIEASLTTDEMIERVIQIAKETGMAKSGDTVVLVAGIPWGKPGTTNTVQIQVIV</sequence>
<dbReference type="Proteomes" id="UP000094570">
    <property type="component" value="Unassembled WGS sequence"/>
</dbReference>
<dbReference type="GO" id="GO:0030955">
    <property type="term" value="F:potassium ion binding"/>
    <property type="evidence" value="ECO:0007669"/>
    <property type="project" value="UniProtKB-UniRule"/>
</dbReference>
<evidence type="ECO:0000256" key="9">
    <source>
        <dbReference type="ARBA" id="ARBA00022840"/>
    </source>
</evidence>
<evidence type="ECO:0000256" key="4">
    <source>
        <dbReference type="ARBA" id="ARBA00012142"/>
    </source>
</evidence>
<feature type="domain" description="Pyruvate kinase barrel" evidence="15">
    <location>
        <begin position="5"/>
        <end position="322"/>
    </location>
</feature>
<keyword evidence="7" id="KW-0547">Nucleotide-binding</keyword>
<proteinExistence type="inferred from homology"/>
<accession>A0A1E3G2J6</accession>
<evidence type="ECO:0000256" key="8">
    <source>
        <dbReference type="ARBA" id="ARBA00022777"/>
    </source>
</evidence>
<keyword evidence="8 14" id="KW-0418">Kinase</keyword>
<dbReference type="GO" id="GO:0005524">
    <property type="term" value="F:ATP binding"/>
    <property type="evidence" value="ECO:0007669"/>
    <property type="project" value="UniProtKB-KW"/>
</dbReference>
<dbReference type="Gene3D" id="2.40.33.10">
    <property type="entry name" value="PK beta-barrel domain-like"/>
    <property type="match status" value="1"/>
</dbReference>
<evidence type="ECO:0000256" key="2">
    <source>
        <dbReference type="ARBA" id="ARBA00004997"/>
    </source>
</evidence>
<comment type="pathway">
    <text evidence="2 14">Carbohydrate degradation; glycolysis; pyruvate from D-glyceraldehyde 3-phosphate: step 5/5.</text>
</comment>
<dbReference type="PRINTS" id="PR01050">
    <property type="entry name" value="PYRUVTKNASE"/>
</dbReference>
<comment type="cofactor">
    <cofactor evidence="1">
        <name>K(+)</name>
        <dbReference type="ChEBI" id="CHEBI:29103"/>
    </cofactor>
</comment>
<keyword evidence="18" id="KW-1185">Reference proteome</keyword>
<evidence type="ECO:0000256" key="10">
    <source>
        <dbReference type="ARBA" id="ARBA00022842"/>
    </source>
</evidence>
<dbReference type="EMBL" id="LWAF01000007">
    <property type="protein sequence ID" value="ODN30382.1"/>
    <property type="molecule type" value="Genomic_DNA"/>
</dbReference>
<dbReference type="Pfam" id="PF02887">
    <property type="entry name" value="PK_C"/>
    <property type="match status" value="1"/>
</dbReference>
<dbReference type="InterPro" id="IPR001697">
    <property type="entry name" value="Pyr_Knase"/>
</dbReference>
<evidence type="ECO:0000256" key="12">
    <source>
        <dbReference type="ARBA" id="ARBA00023317"/>
    </source>
</evidence>
<comment type="caution">
    <text evidence="17">The sequence shown here is derived from an EMBL/GenBank/DDBJ whole genome shotgun (WGS) entry which is preliminary data.</text>
</comment>
<evidence type="ECO:0000256" key="1">
    <source>
        <dbReference type="ARBA" id="ARBA00001958"/>
    </source>
</evidence>
<dbReference type="OrthoDB" id="9812123at2"/>
<evidence type="ECO:0000256" key="14">
    <source>
        <dbReference type="RuleBase" id="RU000504"/>
    </source>
</evidence>
<dbReference type="SUPFAM" id="SSF50800">
    <property type="entry name" value="PK beta-barrel domain-like"/>
    <property type="match status" value="1"/>
</dbReference>
<protein>
    <recommendedName>
        <fullName evidence="4 13">Pyruvate kinase</fullName>
        <ecNumber evidence="4 13">2.7.1.40</ecNumber>
    </recommendedName>
</protein>
<dbReference type="InterPro" id="IPR036918">
    <property type="entry name" value="Pyrv_Knase_C_sf"/>
</dbReference>